<dbReference type="RefSeq" id="XP_029229154.1">
    <property type="nucleotide sequence ID" value="XM_029370729.1"/>
</dbReference>
<evidence type="ECO:0000313" key="3">
    <source>
        <dbReference type="EMBL" id="RNF20325.1"/>
    </source>
</evidence>
<sequence length="647" mass="70161">MRSGFSSSREASAAAAEPLLSPSPAPAERLRGGLRDEEEEEDEYAEEGGGRCSSTSSVVDLDQIALQMNVRVEDLLRALQGGSSSGGDGAASETRPRSQCAVAGVSGNEAAAHGERGREAGSGGSRSGGTEGGAFDVLRRHLSKETLSRTHLLPFAVEDTAAGGREREQQLREETAAAEGEDAAAPIVFLSESSNRGSGSQASRIPSAEAPARMGTPRPCTSSSSPRPRRRIRFGSRIVTNVCVYSVDNEVYFGLQFRQHWSSWVALLCGFCLESAFEVHLEWFAGVGGATTHDTIPIAHWVYTYRALFSVAYGVAWLIYSAWRDGVGGLVTVAAEPRSVCLKSLAATLVSSLCFSLATAVMVLTNAMSGSSLLFTATVMHCLWILLYRVSRAQIVFLVETCGSFMLMIGNVLCNIDGMRLMGLREAVYGNLLMSGGSLLFATAFLLMAYGLQRGLCGTVGLTVAVGTELFLVTLLMGVSRGYALSSDAGDSLVAGFRRANVMHCCLLSVEDLVFCLMYLYALYHLDVLSVSACFSLKVAVVPVVAHFVVWRHTEHVPPVVQARWGPLLFVGVAVVAVAAAIVMFFASVRRRFVARRLFHMRGLRRVPDPYRKKQRRRRRDRLRSVPLYFELFNQSQRAREPLPPGE</sequence>
<feature type="compositionally biased region" description="Acidic residues" evidence="1">
    <location>
        <begin position="36"/>
        <end position="46"/>
    </location>
</feature>
<evidence type="ECO:0000256" key="1">
    <source>
        <dbReference type="SAM" id="MobiDB-lite"/>
    </source>
</evidence>
<keyword evidence="2" id="KW-1133">Transmembrane helix</keyword>
<feature type="transmembrane region" description="Helical" evidence="2">
    <location>
        <begin position="395"/>
        <end position="413"/>
    </location>
</feature>
<feature type="transmembrane region" description="Helical" evidence="2">
    <location>
        <begin position="344"/>
        <end position="364"/>
    </location>
</feature>
<dbReference type="OrthoDB" id="248208at2759"/>
<accession>A0A3R7LBS5</accession>
<protein>
    <recommendedName>
        <fullName evidence="5">Transmembrane protein</fullName>
    </recommendedName>
</protein>
<feature type="region of interest" description="Disordered" evidence="1">
    <location>
        <begin position="79"/>
        <end position="133"/>
    </location>
</feature>
<feature type="compositionally biased region" description="Polar residues" evidence="1">
    <location>
        <begin position="191"/>
        <end position="204"/>
    </location>
</feature>
<dbReference type="GeneID" id="40317423"/>
<feature type="region of interest" description="Disordered" evidence="1">
    <location>
        <begin position="158"/>
        <end position="229"/>
    </location>
</feature>
<feature type="transmembrane region" description="Helical" evidence="2">
    <location>
        <begin position="528"/>
        <end position="549"/>
    </location>
</feature>
<feature type="transmembrane region" description="Helical" evidence="2">
    <location>
        <begin position="569"/>
        <end position="589"/>
    </location>
</feature>
<reference evidence="3 4" key="1">
    <citation type="journal article" date="2018" name="BMC Genomics">
        <title>Genomic comparison of Trypanosoma conorhini and Trypanosoma rangeli to Trypanosoma cruzi strains of high and low virulence.</title>
        <authorList>
            <person name="Bradwell K.R."/>
            <person name="Koparde V.N."/>
            <person name="Matveyev A.V."/>
            <person name="Serrano M.G."/>
            <person name="Alves J.M."/>
            <person name="Parikh H."/>
            <person name="Huang B."/>
            <person name="Lee V."/>
            <person name="Espinosa-Alvarez O."/>
            <person name="Ortiz P.A."/>
            <person name="Costa-Martins A.G."/>
            <person name="Teixeira M.M."/>
            <person name="Buck G.A."/>
        </authorList>
    </citation>
    <scope>NUCLEOTIDE SEQUENCE [LARGE SCALE GENOMIC DNA]</scope>
    <source>
        <strain evidence="3 4">025E</strain>
    </source>
</reference>
<organism evidence="3 4">
    <name type="scientific">Trypanosoma conorhini</name>
    <dbReference type="NCBI Taxonomy" id="83891"/>
    <lineage>
        <taxon>Eukaryota</taxon>
        <taxon>Discoba</taxon>
        <taxon>Euglenozoa</taxon>
        <taxon>Kinetoplastea</taxon>
        <taxon>Metakinetoplastina</taxon>
        <taxon>Trypanosomatida</taxon>
        <taxon>Trypanosomatidae</taxon>
        <taxon>Trypanosoma</taxon>
    </lineage>
</organism>
<feature type="transmembrane region" description="Helical" evidence="2">
    <location>
        <begin position="303"/>
        <end position="323"/>
    </location>
</feature>
<keyword evidence="2" id="KW-0472">Membrane</keyword>
<evidence type="ECO:0000256" key="2">
    <source>
        <dbReference type="SAM" id="Phobius"/>
    </source>
</evidence>
<feature type="transmembrane region" description="Helical" evidence="2">
    <location>
        <begin position="370"/>
        <end position="388"/>
    </location>
</feature>
<dbReference type="Proteomes" id="UP000284403">
    <property type="component" value="Unassembled WGS sequence"/>
</dbReference>
<evidence type="ECO:0000313" key="4">
    <source>
        <dbReference type="Proteomes" id="UP000284403"/>
    </source>
</evidence>
<feature type="transmembrane region" description="Helical" evidence="2">
    <location>
        <begin position="500"/>
        <end position="521"/>
    </location>
</feature>
<name>A0A3R7LBS5_9TRYP</name>
<gene>
    <name evidence="3" type="ORF">Tco025E_03812</name>
</gene>
<feature type="compositionally biased region" description="Low complexity" evidence="1">
    <location>
        <begin position="217"/>
        <end position="226"/>
    </location>
</feature>
<feature type="region of interest" description="Disordered" evidence="1">
    <location>
        <begin position="1"/>
        <end position="57"/>
    </location>
</feature>
<keyword evidence="4" id="KW-1185">Reference proteome</keyword>
<feature type="transmembrane region" description="Helical" evidence="2">
    <location>
        <begin position="433"/>
        <end position="452"/>
    </location>
</feature>
<feature type="compositionally biased region" description="Gly residues" evidence="1">
    <location>
        <begin position="120"/>
        <end position="132"/>
    </location>
</feature>
<keyword evidence="2" id="KW-0812">Transmembrane</keyword>
<dbReference type="EMBL" id="MKKU01000182">
    <property type="protein sequence ID" value="RNF20325.1"/>
    <property type="molecule type" value="Genomic_DNA"/>
</dbReference>
<evidence type="ECO:0008006" key="5">
    <source>
        <dbReference type="Google" id="ProtNLM"/>
    </source>
</evidence>
<comment type="caution">
    <text evidence="3">The sequence shown here is derived from an EMBL/GenBank/DDBJ whole genome shotgun (WGS) entry which is preliminary data.</text>
</comment>
<proteinExistence type="predicted"/>
<feature type="compositionally biased region" description="Basic and acidic residues" evidence="1">
    <location>
        <begin position="164"/>
        <end position="175"/>
    </location>
</feature>
<feature type="transmembrane region" description="Helical" evidence="2">
    <location>
        <begin position="459"/>
        <end position="480"/>
    </location>
</feature>
<feature type="compositionally biased region" description="Low complexity" evidence="1">
    <location>
        <begin position="1"/>
        <end position="22"/>
    </location>
</feature>
<dbReference type="AlphaFoldDB" id="A0A3R7LBS5"/>